<sequence>MDSKSIEELSLNHWPSLSTLLYDGWLLRFANGYTKRANSISPIYDCTYDLQLKIDECEKMYRGQQLPVIYKITPFVHPAHLDEVLAERGYLKHDMTSVQVLDLKHVRQPRLRSVKLSQEADLEWINDFCQMSQVGERHIPTMTTMLDNIKGCKTMISLYADSRAVACGFGVIEREYLGLFDIVTHPDYRNQGYAGQMILHLLQWGKQHGARYSYLAVVANNAPALRLYEKIGYSEIYKYWYRVKEHSPSDVSS</sequence>
<accession>A0ABP3HXI9</accession>
<dbReference type="Proteomes" id="UP001500340">
    <property type="component" value="Unassembled WGS sequence"/>
</dbReference>
<evidence type="ECO:0000256" key="1">
    <source>
        <dbReference type="ARBA" id="ARBA00022679"/>
    </source>
</evidence>
<dbReference type="InterPro" id="IPR000182">
    <property type="entry name" value="GNAT_dom"/>
</dbReference>
<feature type="domain" description="N-acetyltransferase" evidence="3">
    <location>
        <begin position="93"/>
        <end position="253"/>
    </location>
</feature>
<dbReference type="Pfam" id="PF24553">
    <property type="entry name" value="Rv0428c_C"/>
    <property type="match status" value="1"/>
</dbReference>
<keyword evidence="5" id="KW-1185">Reference proteome</keyword>
<evidence type="ECO:0000259" key="3">
    <source>
        <dbReference type="PROSITE" id="PS51186"/>
    </source>
</evidence>
<dbReference type="Gene3D" id="3.40.630.30">
    <property type="match status" value="1"/>
</dbReference>
<keyword evidence="1" id="KW-0808">Transferase</keyword>
<name>A0ABP3HXI9_9BACL</name>
<dbReference type="PANTHER" id="PTHR43420:SF12">
    <property type="entry name" value="N-ACETYLTRANSFERASE DOMAIN-CONTAINING PROTEIN"/>
    <property type="match status" value="1"/>
</dbReference>
<dbReference type="SUPFAM" id="SSF55729">
    <property type="entry name" value="Acyl-CoA N-acyltransferases (Nat)"/>
    <property type="match status" value="1"/>
</dbReference>
<dbReference type="CDD" id="cd04301">
    <property type="entry name" value="NAT_SF"/>
    <property type="match status" value="1"/>
</dbReference>
<dbReference type="PROSITE" id="PS51186">
    <property type="entry name" value="GNAT"/>
    <property type="match status" value="1"/>
</dbReference>
<organism evidence="4 5">
    <name type="scientific">Paenibacillus motobuensis</name>
    <dbReference type="NCBI Taxonomy" id="295324"/>
    <lineage>
        <taxon>Bacteria</taxon>
        <taxon>Bacillati</taxon>
        <taxon>Bacillota</taxon>
        <taxon>Bacilli</taxon>
        <taxon>Bacillales</taxon>
        <taxon>Paenibacillaceae</taxon>
        <taxon>Paenibacillus</taxon>
    </lineage>
</organism>
<evidence type="ECO:0000313" key="4">
    <source>
        <dbReference type="EMBL" id="GAA0383648.1"/>
    </source>
</evidence>
<evidence type="ECO:0000313" key="5">
    <source>
        <dbReference type="Proteomes" id="UP001500340"/>
    </source>
</evidence>
<gene>
    <name evidence="4" type="ORF">GCM10008933_13490</name>
</gene>
<evidence type="ECO:0000256" key="2">
    <source>
        <dbReference type="ARBA" id="ARBA00023315"/>
    </source>
</evidence>
<keyword evidence="2" id="KW-0012">Acyltransferase</keyword>
<dbReference type="InterPro" id="IPR056935">
    <property type="entry name" value="Rv0428c-like_C"/>
</dbReference>
<reference evidence="5" key="1">
    <citation type="journal article" date="2019" name="Int. J. Syst. Evol. Microbiol.">
        <title>The Global Catalogue of Microorganisms (GCM) 10K type strain sequencing project: providing services to taxonomists for standard genome sequencing and annotation.</title>
        <authorList>
            <consortium name="The Broad Institute Genomics Platform"/>
            <consortium name="The Broad Institute Genome Sequencing Center for Infectious Disease"/>
            <person name="Wu L."/>
            <person name="Ma J."/>
        </authorList>
    </citation>
    <scope>NUCLEOTIDE SEQUENCE [LARGE SCALE GENOMIC DNA]</scope>
    <source>
        <strain evidence="5">JCM 12774</strain>
    </source>
</reference>
<dbReference type="PANTHER" id="PTHR43420">
    <property type="entry name" value="ACETYLTRANSFERASE"/>
    <property type="match status" value="1"/>
</dbReference>
<dbReference type="InterPro" id="IPR016181">
    <property type="entry name" value="Acyl_CoA_acyltransferase"/>
</dbReference>
<proteinExistence type="predicted"/>
<dbReference type="InterPro" id="IPR050680">
    <property type="entry name" value="YpeA/RimI_acetyltransf"/>
</dbReference>
<protein>
    <submittedName>
        <fullName evidence="4">GNAT family N-acetyltransferase</fullName>
    </submittedName>
</protein>
<comment type="caution">
    <text evidence="4">The sequence shown here is derived from an EMBL/GenBank/DDBJ whole genome shotgun (WGS) entry which is preliminary data.</text>
</comment>
<dbReference type="EMBL" id="BAAACX010000007">
    <property type="protein sequence ID" value="GAA0383648.1"/>
    <property type="molecule type" value="Genomic_DNA"/>
</dbReference>
<dbReference type="RefSeq" id="WP_343859071.1">
    <property type="nucleotide sequence ID" value="NZ_BAAACX010000007.1"/>
</dbReference>